<feature type="transmembrane region" description="Helical" evidence="1">
    <location>
        <begin position="64"/>
        <end position="85"/>
    </location>
</feature>
<dbReference type="InterPro" id="IPR025356">
    <property type="entry name" value="DUF4260"/>
</dbReference>
<dbReference type="EMBL" id="DQID01000141">
    <property type="protein sequence ID" value="HCT14171.1"/>
    <property type="molecule type" value="Genomic_DNA"/>
</dbReference>
<sequence length="150" mass="15956">MNPPVPGYNHGAVGWQRAENALAAVAVVLVMIARGQPWWVLPAAFLAFDISALGFLVNWRVGALCYNLVHNYAAPAVLLAGWAVLQLSQVSADWLAMLAACWGFHVAVDRALGFGLKTGPFAHTHLGIIGASQGQAADRSARDAPPPHRQ</sequence>
<evidence type="ECO:0000256" key="1">
    <source>
        <dbReference type="SAM" id="Phobius"/>
    </source>
</evidence>
<keyword evidence="1" id="KW-0472">Membrane</keyword>
<feature type="transmembrane region" description="Helical" evidence="1">
    <location>
        <begin position="38"/>
        <end position="57"/>
    </location>
</feature>
<evidence type="ECO:0000313" key="2">
    <source>
        <dbReference type="EMBL" id="HCT14171.1"/>
    </source>
</evidence>
<dbReference type="Proteomes" id="UP000261739">
    <property type="component" value="Unassembled WGS sequence"/>
</dbReference>
<evidence type="ECO:0000313" key="3">
    <source>
        <dbReference type="Proteomes" id="UP000261739"/>
    </source>
</evidence>
<accession>A0A3D4SYV0</accession>
<protein>
    <submittedName>
        <fullName evidence="2">DUF4260 domain-containing protein</fullName>
    </submittedName>
</protein>
<comment type="caution">
    <text evidence="2">The sequence shown here is derived from an EMBL/GenBank/DDBJ whole genome shotgun (WGS) entry which is preliminary data.</text>
</comment>
<dbReference type="Pfam" id="PF14079">
    <property type="entry name" value="DUF4260"/>
    <property type="match status" value="1"/>
</dbReference>
<keyword evidence="1" id="KW-1133">Transmembrane helix</keyword>
<reference evidence="2 3" key="1">
    <citation type="journal article" date="2018" name="Nat. Biotechnol.">
        <title>A standardized bacterial taxonomy based on genome phylogeny substantially revises the tree of life.</title>
        <authorList>
            <person name="Parks D.H."/>
            <person name="Chuvochina M."/>
            <person name="Waite D.W."/>
            <person name="Rinke C."/>
            <person name="Skarshewski A."/>
            <person name="Chaumeil P.A."/>
            <person name="Hugenholtz P."/>
        </authorList>
    </citation>
    <scope>NUCLEOTIDE SEQUENCE [LARGE SCALE GENOMIC DNA]</scope>
    <source>
        <strain evidence="2">UBA11247</strain>
    </source>
</reference>
<gene>
    <name evidence="2" type="ORF">DIW82_05070</name>
</gene>
<dbReference type="AlphaFoldDB" id="A0A3D4SYV0"/>
<dbReference type="RefSeq" id="WP_273051375.1">
    <property type="nucleotide sequence ID" value="NZ_DAITTW010000043.1"/>
</dbReference>
<keyword evidence="1" id="KW-0812">Transmembrane</keyword>
<proteinExistence type="predicted"/>
<organism evidence="2 3">
    <name type="scientific">Corynebacterium nuruki</name>
    <dbReference type="NCBI Taxonomy" id="1032851"/>
    <lineage>
        <taxon>Bacteria</taxon>
        <taxon>Bacillati</taxon>
        <taxon>Actinomycetota</taxon>
        <taxon>Actinomycetes</taxon>
        <taxon>Mycobacteriales</taxon>
        <taxon>Corynebacteriaceae</taxon>
        <taxon>Corynebacterium</taxon>
    </lineage>
</organism>
<name>A0A3D4SYV0_9CORY</name>